<organism evidence="1 2">
    <name type="scientific">Calocera cornea HHB12733</name>
    <dbReference type="NCBI Taxonomy" id="1353952"/>
    <lineage>
        <taxon>Eukaryota</taxon>
        <taxon>Fungi</taxon>
        <taxon>Dikarya</taxon>
        <taxon>Basidiomycota</taxon>
        <taxon>Agaricomycotina</taxon>
        <taxon>Dacrymycetes</taxon>
        <taxon>Dacrymycetales</taxon>
        <taxon>Dacrymycetaceae</taxon>
        <taxon>Calocera</taxon>
    </lineage>
</organism>
<dbReference type="AlphaFoldDB" id="A0A165HG03"/>
<name>A0A165HG03_9BASI</name>
<dbReference type="Gene3D" id="3.40.50.720">
    <property type="entry name" value="NAD(P)-binding Rossmann-like Domain"/>
    <property type="match status" value="1"/>
</dbReference>
<keyword evidence="2" id="KW-1185">Reference proteome</keyword>
<dbReference type="Proteomes" id="UP000076842">
    <property type="component" value="Unassembled WGS sequence"/>
</dbReference>
<sequence length="112" mass="12454">MASEYNDKHPHGVKILIRMTMSGLIGVDWSDKDQKQFYEVVPGMAARGETKYPLDEVDGLDKVGEAFVTLMKGRNMGKVVVKVAEEECVLDEAERGRHSKDVGLVETKTGRT</sequence>
<evidence type="ECO:0008006" key="3">
    <source>
        <dbReference type="Google" id="ProtNLM"/>
    </source>
</evidence>
<proteinExistence type="predicted"/>
<gene>
    <name evidence="1" type="ORF">CALCODRAFT_493802</name>
</gene>
<reference evidence="1 2" key="1">
    <citation type="journal article" date="2016" name="Mol. Biol. Evol.">
        <title>Comparative Genomics of Early-Diverging Mushroom-Forming Fungi Provides Insights into the Origins of Lignocellulose Decay Capabilities.</title>
        <authorList>
            <person name="Nagy L.G."/>
            <person name="Riley R."/>
            <person name="Tritt A."/>
            <person name="Adam C."/>
            <person name="Daum C."/>
            <person name="Floudas D."/>
            <person name="Sun H."/>
            <person name="Yadav J.S."/>
            <person name="Pangilinan J."/>
            <person name="Larsson K.H."/>
            <person name="Matsuura K."/>
            <person name="Barry K."/>
            <person name="Labutti K."/>
            <person name="Kuo R."/>
            <person name="Ohm R.A."/>
            <person name="Bhattacharya S.S."/>
            <person name="Shirouzu T."/>
            <person name="Yoshinaga Y."/>
            <person name="Martin F.M."/>
            <person name="Grigoriev I.V."/>
            <person name="Hibbett D.S."/>
        </authorList>
    </citation>
    <scope>NUCLEOTIDE SEQUENCE [LARGE SCALE GENOMIC DNA]</scope>
    <source>
        <strain evidence="1 2">HHB12733</strain>
    </source>
</reference>
<dbReference type="InParanoid" id="A0A165HG03"/>
<protein>
    <recommendedName>
        <fullName evidence="3">Alcohol dehydrogenase-like C-terminal domain-containing protein</fullName>
    </recommendedName>
</protein>
<evidence type="ECO:0000313" key="2">
    <source>
        <dbReference type="Proteomes" id="UP000076842"/>
    </source>
</evidence>
<accession>A0A165HG03</accession>
<dbReference type="Gene3D" id="3.90.180.10">
    <property type="entry name" value="Medium-chain alcohol dehydrogenases, catalytic domain"/>
    <property type="match status" value="1"/>
</dbReference>
<evidence type="ECO:0000313" key="1">
    <source>
        <dbReference type="EMBL" id="KZT59250.1"/>
    </source>
</evidence>
<dbReference type="EMBL" id="KV423942">
    <property type="protein sequence ID" value="KZT59250.1"/>
    <property type="molecule type" value="Genomic_DNA"/>
</dbReference>